<dbReference type="PANTHER" id="PTHR30543:SF21">
    <property type="entry name" value="NAD(P)H-DEPENDENT FMN REDUCTASE LOT6"/>
    <property type="match status" value="1"/>
</dbReference>
<dbReference type="AlphaFoldDB" id="A0A7C3KBX3"/>
<dbReference type="GO" id="GO:0005829">
    <property type="term" value="C:cytosol"/>
    <property type="evidence" value="ECO:0007669"/>
    <property type="project" value="TreeGrafter"/>
</dbReference>
<comment type="caution">
    <text evidence="2">The sequence shown here is derived from an EMBL/GenBank/DDBJ whole genome shotgun (WGS) entry which is preliminary data.</text>
</comment>
<dbReference type="InterPro" id="IPR029039">
    <property type="entry name" value="Flavoprotein-like_sf"/>
</dbReference>
<name>A0A7C3KBX3_9CYAN</name>
<gene>
    <name evidence="2" type="ORF">ENR64_02890</name>
</gene>
<evidence type="ECO:0000259" key="1">
    <source>
        <dbReference type="Pfam" id="PF03358"/>
    </source>
</evidence>
<feature type="domain" description="NADPH-dependent FMN reductase-like" evidence="1">
    <location>
        <begin position="5"/>
        <end position="158"/>
    </location>
</feature>
<reference evidence="2" key="1">
    <citation type="journal article" date="2020" name="mSystems">
        <title>Genome- and Community-Level Interaction Insights into Carbon Utilization and Element Cycling Functions of Hydrothermarchaeota in Hydrothermal Sediment.</title>
        <authorList>
            <person name="Zhou Z."/>
            <person name="Liu Y."/>
            <person name="Xu W."/>
            <person name="Pan J."/>
            <person name="Luo Z.H."/>
            <person name="Li M."/>
        </authorList>
    </citation>
    <scope>NUCLEOTIDE SEQUENCE [LARGE SCALE GENOMIC DNA]</scope>
    <source>
        <strain evidence="2">SpSt-418</strain>
    </source>
</reference>
<dbReference type="InterPro" id="IPR005025">
    <property type="entry name" value="FMN_Rdtase-like_dom"/>
</dbReference>
<dbReference type="Pfam" id="PF03358">
    <property type="entry name" value="FMN_red"/>
    <property type="match status" value="1"/>
</dbReference>
<sequence>MITAKILAFAGSARQDSVNKKLVKIAIEGAKAAGAEVTYLDFRDLPLPLYDGDLEEAEGLPENVLKLKALMKAHQGFLIACPEYNSSITPLLKNAIDWASRPAPDEPPLACFAEKVAVLMSASPGALGGLRGLVHVRSILGNIRVLVLPDQQAIGNAYQAFDENGNLKDEAQQTSILQLGNKLTTVTAKLNLPV</sequence>
<evidence type="ECO:0000313" key="2">
    <source>
        <dbReference type="EMBL" id="HFM96710.1"/>
    </source>
</evidence>
<proteinExistence type="predicted"/>
<organism evidence="2">
    <name type="scientific">Oscillatoriales cyanobacterium SpSt-418</name>
    <dbReference type="NCBI Taxonomy" id="2282169"/>
    <lineage>
        <taxon>Bacteria</taxon>
        <taxon>Bacillati</taxon>
        <taxon>Cyanobacteriota</taxon>
        <taxon>Cyanophyceae</taxon>
        <taxon>Oscillatoriophycideae</taxon>
        <taxon>Oscillatoriales</taxon>
    </lineage>
</organism>
<protein>
    <submittedName>
        <fullName evidence="2">NADPH-dependent oxidoreductase</fullName>
    </submittedName>
</protein>
<dbReference type="GO" id="GO:0016491">
    <property type="term" value="F:oxidoreductase activity"/>
    <property type="evidence" value="ECO:0007669"/>
    <property type="project" value="InterPro"/>
</dbReference>
<dbReference type="GO" id="GO:0010181">
    <property type="term" value="F:FMN binding"/>
    <property type="evidence" value="ECO:0007669"/>
    <property type="project" value="TreeGrafter"/>
</dbReference>
<accession>A0A7C3KBX3</accession>
<dbReference type="Gene3D" id="3.40.50.360">
    <property type="match status" value="1"/>
</dbReference>
<dbReference type="SUPFAM" id="SSF52218">
    <property type="entry name" value="Flavoproteins"/>
    <property type="match status" value="1"/>
</dbReference>
<dbReference type="InterPro" id="IPR050712">
    <property type="entry name" value="NAD(P)H-dep_reductase"/>
</dbReference>
<dbReference type="PANTHER" id="PTHR30543">
    <property type="entry name" value="CHROMATE REDUCTASE"/>
    <property type="match status" value="1"/>
</dbReference>
<dbReference type="EMBL" id="DSRU01000041">
    <property type="protein sequence ID" value="HFM96710.1"/>
    <property type="molecule type" value="Genomic_DNA"/>
</dbReference>